<protein>
    <submittedName>
        <fullName evidence="4">IS3 family transposase</fullName>
    </submittedName>
</protein>
<feature type="domain" description="Integrase catalytic" evidence="3">
    <location>
        <begin position="230"/>
        <end position="394"/>
    </location>
</feature>
<dbReference type="GO" id="GO:0003676">
    <property type="term" value="F:nucleic acid binding"/>
    <property type="evidence" value="ECO:0007669"/>
    <property type="project" value="InterPro"/>
</dbReference>
<dbReference type="NCBIfam" id="NF033516">
    <property type="entry name" value="transpos_IS3"/>
    <property type="match status" value="1"/>
</dbReference>
<accession>A0A5Q2RUB8</accession>
<dbReference type="GO" id="GO:0015074">
    <property type="term" value="P:DNA integration"/>
    <property type="evidence" value="ECO:0007669"/>
    <property type="project" value="InterPro"/>
</dbReference>
<evidence type="ECO:0000313" key="5">
    <source>
        <dbReference type="Proteomes" id="UP000334019"/>
    </source>
</evidence>
<evidence type="ECO:0000256" key="1">
    <source>
        <dbReference type="ARBA" id="ARBA00002286"/>
    </source>
</evidence>
<dbReference type="SUPFAM" id="SSF46689">
    <property type="entry name" value="Homeodomain-like"/>
    <property type="match status" value="1"/>
</dbReference>
<dbReference type="RefSeq" id="WP_153760907.1">
    <property type="nucleotide sequence ID" value="NZ_CP045851.1"/>
</dbReference>
<gene>
    <name evidence="4" type="ORF">GH723_17825</name>
</gene>
<dbReference type="Pfam" id="PF13333">
    <property type="entry name" value="rve_2"/>
    <property type="match status" value="1"/>
</dbReference>
<dbReference type="Gene3D" id="3.30.420.10">
    <property type="entry name" value="Ribonuclease H-like superfamily/Ribonuclease H"/>
    <property type="match status" value="1"/>
</dbReference>
<dbReference type="Pfam" id="PF13276">
    <property type="entry name" value="HTH_21"/>
    <property type="match status" value="1"/>
</dbReference>
<dbReference type="Proteomes" id="UP000334019">
    <property type="component" value="Chromosome"/>
</dbReference>
<dbReference type="InterPro" id="IPR009057">
    <property type="entry name" value="Homeodomain-like_sf"/>
</dbReference>
<evidence type="ECO:0000256" key="2">
    <source>
        <dbReference type="SAM" id="Coils"/>
    </source>
</evidence>
<dbReference type="EMBL" id="CP045851">
    <property type="protein sequence ID" value="QGG96805.1"/>
    <property type="molecule type" value="Genomic_DNA"/>
</dbReference>
<proteinExistence type="predicted"/>
<dbReference type="AlphaFoldDB" id="A0A5Q2RUB8"/>
<organism evidence="4 5">
    <name type="scientific">Actinomarinicola tropica</name>
    <dbReference type="NCBI Taxonomy" id="2789776"/>
    <lineage>
        <taxon>Bacteria</taxon>
        <taxon>Bacillati</taxon>
        <taxon>Actinomycetota</taxon>
        <taxon>Acidimicrobiia</taxon>
        <taxon>Acidimicrobiales</taxon>
        <taxon>Iamiaceae</taxon>
        <taxon>Actinomarinicola</taxon>
    </lineage>
</organism>
<dbReference type="Gene3D" id="1.10.10.60">
    <property type="entry name" value="Homeodomain-like"/>
    <property type="match status" value="1"/>
</dbReference>
<dbReference type="PANTHER" id="PTHR46889:SF4">
    <property type="entry name" value="TRANSPOSASE INSO FOR INSERTION SEQUENCE ELEMENT IS911B-RELATED"/>
    <property type="match status" value="1"/>
</dbReference>
<sequence length="401" mass="45557">MCGAERCCWKDVHHAQALSREFREDVIRVARNREPGVLLKDIAADFGISESCLTNWLRAADVEDGIRPGTTAAENEDLKAARRRIRLLEQENEVLRRAAAYLSQANLPEMMFPLVRDLAADGVPVTVTCRVLKLCRAQYYRWRDEPITPGELDEAYLANAIFDAHRDDPEFGYRFLADEVRAQGFEVSDRVVWRICRDMGWWSCFGKPRRRKGSRPGTPAHDDLVLRRFSASAPNQLWVADITEHPTAEGKLYCCAIKDLYSNRIVGWSLDSRMKARLVVAAIEMAVARRDADVAGCVFHSDRGSQFRARKVQRALTRHGLVGSMGQVGAAGDNAAMESFFALLQRNVLDRQRWATRDQLRIAIVTWIERTYHRRRRQAALGRLTPIEYETIITPQTATAA</sequence>
<dbReference type="InterPro" id="IPR036397">
    <property type="entry name" value="RNaseH_sf"/>
</dbReference>
<dbReference type="SUPFAM" id="SSF53098">
    <property type="entry name" value="Ribonuclease H-like"/>
    <property type="match status" value="1"/>
</dbReference>
<dbReference type="InterPro" id="IPR001584">
    <property type="entry name" value="Integrase_cat-core"/>
</dbReference>
<keyword evidence="2" id="KW-0175">Coiled coil</keyword>
<dbReference type="InterPro" id="IPR025948">
    <property type="entry name" value="HTH-like_dom"/>
</dbReference>
<dbReference type="PANTHER" id="PTHR46889">
    <property type="entry name" value="TRANSPOSASE INSF FOR INSERTION SEQUENCE IS3B-RELATED"/>
    <property type="match status" value="1"/>
</dbReference>
<dbReference type="PROSITE" id="PS50994">
    <property type="entry name" value="INTEGRASE"/>
    <property type="match status" value="1"/>
</dbReference>
<dbReference type="InterPro" id="IPR012337">
    <property type="entry name" value="RNaseH-like_sf"/>
</dbReference>
<dbReference type="InterPro" id="IPR048020">
    <property type="entry name" value="Transpos_IS3"/>
</dbReference>
<comment type="function">
    <text evidence="1">Involved in the transposition of the insertion sequence.</text>
</comment>
<evidence type="ECO:0000313" key="4">
    <source>
        <dbReference type="EMBL" id="QGG96805.1"/>
    </source>
</evidence>
<dbReference type="InterPro" id="IPR050900">
    <property type="entry name" value="Transposase_IS3/IS150/IS904"/>
</dbReference>
<name>A0A5Q2RUB8_9ACTN</name>
<reference evidence="4 5" key="1">
    <citation type="submission" date="2019-11" db="EMBL/GenBank/DDBJ databases">
        <authorList>
            <person name="He Y."/>
        </authorList>
    </citation>
    <scope>NUCLEOTIDE SEQUENCE [LARGE SCALE GENOMIC DNA]</scope>
    <source>
        <strain evidence="4 5">SCSIO 58843</strain>
    </source>
</reference>
<feature type="coiled-coil region" evidence="2">
    <location>
        <begin position="71"/>
        <end position="98"/>
    </location>
</feature>
<keyword evidence="5" id="KW-1185">Reference proteome</keyword>
<evidence type="ECO:0000259" key="3">
    <source>
        <dbReference type="PROSITE" id="PS50994"/>
    </source>
</evidence>
<dbReference type="KEGG" id="atq:GH723_17825"/>
<dbReference type="Pfam" id="PF00665">
    <property type="entry name" value="rve"/>
    <property type="match status" value="1"/>
</dbReference>